<reference evidence="1" key="1">
    <citation type="submission" date="2021-06" db="EMBL/GenBank/DDBJ databases">
        <title>Comparative genomics, transcriptomics and evolutionary studies reveal genomic signatures of adaptation to plant cell wall in hemibiotrophic fungi.</title>
        <authorList>
            <consortium name="DOE Joint Genome Institute"/>
            <person name="Baroncelli R."/>
            <person name="Diaz J.F."/>
            <person name="Benocci T."/>
            <person name="Peng M."/>
            <person name="Battaglia E."/>
            <person name="Haridas S."/>
            <person name="Andreopoulos W."/>
            <person name="Labutti K."/>
            <person name="Pangilinan J."/>
            <person name="Floch G.L."/>
            <person name="Makela M.R."/>
            <person name="Henrissat B."/>
            <person name="Grigoriev I.V."/>
            <person name="Crouch J.A."/>
            <person name="De Vries R.P."/>
            <person name="Sukno S.A."/>
            <person name="Thon M.R."/>
        </authorList>
    </citation>
    <scope>NUCLEOTIDE SEQUENCE</scope>
    <source>
        <strain evidence="1">CBS 125086</strain>
    </source>
</reference>
<dbReference type="EMBL" id="JAHLJV010000032">
    <property type="protein sequence ID" value="KAK1590292.1"/>
    <property type="molecule type" value="Genomic_DNA"/>
</dbReference>
<name>A0AAD8Q041_9PEZI</name>
<gene>
    <name evidence="1" type="ORF">LY79DRAFT_669991</name>
</gene>
<dbReference type="Proteomes" id="UP001230504">
    <property type="component" value="Unassembled WGS sequence"/>
</dbReference>
<evidence type="ECO:0000313" key="2">
    <source>
        <dbReference type="Proteomes" id="UP001230504"/>
    </source>
</evidence>
<organism evidence="1 2">
    <name type="scientific">Colletotrichum navitas</name>
    <dbReference type="NCBI Taxonomy" id="681940"/>
    <lineage>
        <taxon>Eukaryota</taxon>
        <taxon>Fungi</taxon>
        <taxon>Dikarya</taxon>
        <taxon>Ascomycota</taxon>
        <taxon>Pezizomycotina</taxon>
        <taxon>Sordariomycetes</taxon>
        <taxon>Hypocreomycetidae</taxon>
        <taxon>Glomerellales</taxon>
        <taxon>Glomerellaceae</taxon>
        <taxon>Colletotrichum</taxon>
        <taxon>Colletotrichum graminicola species complex</taxon>
    </lineage>
</organism>
<dbReference type="AlphaFoldDB" id="A0AAD8Q041"/>
<proteinExistence type="predicted"/>
<keyword evidence="2" id="KW-1185">Reference proteome</keyword>
<dbReference type="GeneID" id="85447962"/>
<protein>
    <submittedName>
        <fullName evidence="1">Uncharacterized protein</fullName>
    </submittedName>
</protein>
<dbReference type="RefSeq" id="XP_060413786.1">
    <property type="nucleotide sequence ID" value="XM_060563722.1"/>
</dbReference>
<sequence>MLTVNEPLVFNEYVYKLDPDQTLAMIKAAVTRPNKRKANAIDAKSQLAWNGDPYLRQFGAVFDDQIARTQSSLLEPPKIQLANNVTSPMLAGCWDLHCKKF</sequence>
<comment type="caution">
    <text evidence="1">The sequence shown here is derived from an EMBL/GenBank/DDBJ whole genome shotgun (WGS) entry which is preliminary data.</text>
</comment>
<accession>A0AAD8Q041</accession>
<evidence type="ECO:0000313" key="1">
    <source>
        <dbReference type="EMBL" id="KAK1590292.1"/>
    </source>
</evidence>